<keyword evidence="2 5" id="KW-0812">Transmembrane</keyword>
<evidence type="ECO:0000256" key="3">
    <source>
        <dbReference type="ARBA" id="ARBA00022989"/>
    </source>
</evidence>
<feature type="transmembrane region" description="Helical" evidence="5">
    <location>
        <begin position="31"/>
        <end position="53"/>
    </location>
</feature>
<dbReference type="SUPFAM" id="SSF161098">
    <property type="entry name" value="MetI-like"/>
    <property type="match status" value="1"/>
</dbReference>
<dbReference type="Pfam" id="PF00528">
    <property type="entry name" value="BPD_transp_1"/>
    <property type="match status" value="1"/>
</dbReference>
<keyword evidence="3 5" id="KW-1133">Transmembrane helix</keyword>
<protein>
    <submittedName>
        <fullName evidence="7">ABC transporter permease</fullName>
    </submittedName>
</protein>
<evidence type="ECO:0000256" key="2">
    <source>
        <dbReference type="ARBA" id="ARBA00022692"/>
    </source>
</evidence>
<feature type="domain" description="ABC transmembrane type-1" evidence="6">
    <location>
        <begin position="105"/>
        <end position="299"/>
    </location>
</feature>
<evidence type="ECO:0000256" key="4">
    <source>
        <dbReference type="ARBA" id="ARBA00023136"/>
    </source>
</evidence>
<gene>
    <name evidence="7" type="ORF">F4Y08_09475</name>
</gene>
<dbReference type="Gene3D" id="1.10.3720.10">
    <property type="entry name" value="MetI-like"/>
    <property type="match status" value="1"/>
</dbReference>
<reference evidence="7" key="1">
    <citation type="submission" date="2019-09" db="EMBL/GenBank/DDBJ databases">
        <title>Characterisation of the sponge microbiome using genome-centric metagenomics.</title>
        <authorList>
            <person name="Engelberts J.P."/>
            <person name="Robbins S.J."/>
            <person name="De Goeij J.M."/>
            <person name="Aranda M."/>
            <person name="Bell S.C."/>
            <person name="Webster N.S."/>
        </authorList>
    </citation>
    <scope>NUCLEOTIDE SEQUENCE</scope>
    <source>
        <strain evidence="7">SB0662_bin_9</strain>
    </source>
</reference>
<evidence type="ECO:0000313" key="7">
    <source>
        <dbReference type="EMBL" id="MYD90547.1"/>
    </source>
</evidence>
<feature type="transmembrane region" description="Helical" evidence="5">
    <location>
        <begin position="226"/>
        <end position="248"/>
    </location>
</feature>
<feature type="transmembrane region" description="Helical" evidence="5">
    <location>
        <begin position="111"/>
        <end position="137"/>
    </location>
</feature>
<feature type="transmembrane region" description="Helical" evidence="5">
    <location>
        <begin position="149"/>
        <end position="182"/>
    </location>
</feature>
<dbReference type="InterPro" id="IPR035906">
    <property type="entry name" value="MetI-like_sf"/>
</dbReference>
<comment type="similarity">
    <text evidence="5">Belongs to the binding-protein-dependent transport system permease family.</text>
</comment>
<dbReference type="PROSITE" id="PS50928">
    <property type="entry name" value="ABC_TM1"/>
    <property type="match status" value="1"/>
</dbReference>
<organism evidence="7">
    <name type="scientific">Caldilineaceae bacterium SB0662_bin_9</name>
    <dbReference type="NCBI Taxonomy" id="2605258"/>
    <lineage>
        <taxon>Bacteria</taxon>
        <taxon>Bacillati</taxon>
        <taxon>Chloroflexota</taxon>
        <taxon>Caldilineae</taxon>
        <taxon>Caldilineales</taxon>
        <taxon>Caldilineaceae</taxon>
    </lineage>
</organism>
<dbReference type="PANTHER" id="PTHR42729:SF1">
    <property type="entry name" value="OLIGO_DIPEPTIDE TRANSPORT, PERMEASE PROTEIN (DPPC-2)"/>
    <property type="match status" value="1"/>
</dbReference>
<sequence>MSVATAAPTGSQGSSRRGLNTWDSPWLNFKFLLGLSMIAIILLMAGAGPLGLYDTTRARVASAPLNLPPAWTNIDNPFFGEPDPEYPLGTDSDGRDLTAVLLVGAPRSLHIGLIAAGAGMLIGVVLGFSAGFIGGWWDAFVRTISDSIITIPALAVLIVISAFVKNLDVVILALLLAAFAWPGPTRLLRAQVLSMRERGYVQMARLSGANTFSILFREMLPNMLPYLAASLTGNVSGAILAATGLEALGLGPTRIPTMGMTIYHAMYVSALFRGMWWWWGMPIVALVIVFTGLFLMTVGLDEIANPRLRGIREQ</sequence>
<dbReference type="PANTHER" id="PTHR42729">
    <property type="entry name" value="OLIGO/DIPEPTIDE TRANSPORT, PERMEASE PROTEIN (DPPC-2)"/>
    <property type="match status" value="1"/>
</dbReference>
<dbReference type="GO" id="GO:0055085">
    <property type="term" value="P:transmembrane transport"/>
    <property type="evidence" value="ECO:0007669"/>
    <property type="project" value="InterPro"/>
</dbReference>
<feature type="transmembrane region" description="Helical" evidence="5">
    <location>
        <begin position="285"/>
        <end position="304"/>
    </location>
</feature>
<keyword evidence="5" id="KW-0813">Transport</keyword>
<evidence type="ECO:0000256" key="1">
    <source>
        <dbReference type="ARBA" id="ARBA00004141"/>
    </source>
</evidence>
<dbReference type="CDD" id="cd06261">
    <property type="entry name" value="TM_PBP2"/>
    <property type="match status" value="1"/>
</dbReference>
<dbReference type="EMBL" id="VXPY01000069">
    <property type="protein sequence ID" value="MYD90547.1"/>
    <property type="molecule type" value="Genomic_DNA"/>
</dbReference>
<evidence type="ECO:0000259" key="6">
    <source>
        <dbReference type="PROSITE" id="PS50928"/>
    </source>
</evidence>
<dbReference type="GO" id="GO:0005886">
    <property type="term" value="C:plasma membrane"/>
    <property type="evidence" value="ECO:0007669"/>
    <property type="project" value="UniProtKB-SubCell"/>
</dbReference>
<name>A0A6B1DU07_9CHLR</name>
<keyword evidence="4 5" id="KW-0472">Membrane</keyword>
<comment type="caution">
    <text evidence="7">The sequence shown here is derived from an EMBL/GenBank/DDBJ whole genome shotgun (WGS) entry which is preliminary data.</text>
</comment>
<dbReference type="AlphaFoldDB" id="A0A6B1DU07"/>
<dbReference type="InterPro" id="IPR000515">
    <property type="entry name" value="MetI-like"/>
</dbReference>
<accession>A0A6B1DU07</accession>
<comment type="subcellular location">
    <subcellularLocation>
        <location evidence="5">Cell membrane</location>
        <topology evidence="5">Multi-pass membrane protein</topology>
    </subcellularLocation>
    <subcellularLocation>
        <location evidence="1">Membrane</location>
        <topology evidence="1">Multi-pass membrane protein</topology>
    </subcellularLocation>
</comment>
<proteinExistence type="inferred from homology"/>
<evidence type="ECO:0000256" key="5">
    <source>
        <dbReference type="RuleBase" id="RU363032"/>
    </source>
</evidence>